<proteinExistence type="predicted"/>
<dbReference type="Proteomes" id="UP000663760">
    <property type="component" value="Chromosome 9"/>
</dbReference>
<dbReference type="GO" id="GO:0006284">
    <property type="term" value="P:base-excision repair"/>
    <property type="evidence" value="ECO:0007669"/>
    <property type="project" value="InterPro"/>
</dbReference>
<feature type="domain" description="HhH-GPD" evidence="4">
    <location>
        <begin position="297"/>
        <end position="377"/>
    </location>
</feature>
<dbReference type="OrthoDB" id="10265068at2759"/>
<dbReference type="PANTHER" id="PTHR15074:SF0">
    <property type="entry name" value="METHYL-CPG-BINDING DOMAIN PROTEIN 4-LIKE PROTEIN"/>
    <property type="match status" value="1"/>
</dbReference>
<evidence type="ECO:0000256" key="2">
    <source>
        <dbReference type="ARBA" id="ARBA00023242"/>
    </source>
</evidence>
<evidence type="ECO:0000313" key="6">
    <source>
        <dbReference type="Proteomes" id="UP000663760"/>
    </source>
</evidence>
<dbReference type="GO" id="GO:0003824">
    <property type="term" value="F:catalytic activity"/>
    <property type="evidence" value="ECO:0007669"/>
    <property type="project" value="InterPro"/>
</dbReference>
<dbReference type="InterPro" id="IPR011257">
    <property type="entry name" value="DNA_glycosylase"/>
</dbReference>
<organism evidence="5 6">
    <name type="scientific">Spirodela intermedia</name>
    <name type="common">Intermediate duckweed</name>
    <dbReference type="NCBI Taxonomy" id="51605"/>
    <lineage>
        <taxon>Eukaryota</taxon>
        <taxon>Viridiplantae</taxon>
        <taxon>Streptophyta</taxon>
        <taxon>Embryophyta</taxon>
        <taxon>Tracheophyta</taxon>
        <taxon>Spermatophyta</taxon>
        <taxon>Magnoliopsida</taxon>
        <taxon>Liliopsida</taxon>
        <taxon>Araceae</taxon>
        <taxon>Lemnoideae</taxon>
        <taxon>Spirodela</taxon>
    </lineage>
</organism>
<keyword evidence="6" id="KW-1185">Reference proteome</keyword>
<feature type="compositionally biased region" description="Basic residues" evidence="3">
    <location>
        <begin position="237"/>
        <end position="246"/>
    </location>
</feature>
<evidence type="ECO:0000256" key="1">
    <source>
        <dbReference type="ARBA" id="ARBA00004123"/>
    </source>
</evidence>
<keyword evidence="2" id="KW-0539">Nucleus</keyword>
<feature type="compositionally biased region" description="Polar residues" evidence="3">
    <location>
        <begin position="21"/>
        <end position="32"/>
    </location>
</feature>
<feature type="region of interest" description="Disordered" evidence="3">
    <location>
        <begin position="1"/>
        <end position="48"/>
    </location>
</feature>
<dbReference type="InterPro" id="IPR003265">
    <property type="entry name" value="HhH-GPD_domain"/>
</dbReference>
<reference evidence="5" key="1">
    <citation type="submission" date="2020-02" db="EMBL/GenBank/DDBJ databases">
        <authorList>
            <person name="Scholz U."/>
            <person name="Mascher M."/>
            <person name="Fiebig A."/>
        </authorList>
    </citation>
    <scope>NUCLEOTIDE SEQUENCE</scope>
</reference>
<protein>
    <recommendedName>
        <fullName evidence="4">HhH-GPD domain-containing protein</fullName>
    </recommendedName>
</protein>
<dbReference type="InterPro" id="IPR045138">
    <property type="entry name" value="MeCP2/MBD4"/>
</dbReference>
<dbReference type="GO" id="GO:0003677">
    <property type="term" value="F:DNA binding"/>
    <property type="evidence" value="ECO:0007669"/>
    <property type="project" value="InterPro"/>
</dbReference>
<gene>
    <name evidence="5" type="ORF">SI8410_09012226</name>
</gene>
<dbReference type="EMBL" id="LR746272">
    <property type="protein sequence ID" value="CAA7401548.1"/>
    <property type="molecule type" value="Genomic_DNA"/>
</dbReference>
<dbReference type="Gene3D" id="1.10.340.30">
    <property type="entry name" value="Hypothetical protein, domain 2"/>
    <property type="match status" value="1"/>
</dbReference>
<evidence type="ECO:0000313" key="5">
    <source>
        <dbReference type="EMBL" id="CAA7401548.1"/>
    </source>
</evidence>
<feature type="compositionally biased region" description="Basic and acidic residues" evidence="3">
    <location>
        <begin position="222"/>
        <end position="236"/>
    </location>
</feature>
<dbReference type="GO" id="GO:0005634">
    <property type="term" value="C:nucleus"/>
    <property type="evidence" value="ECO:0007669"/>
    <property type="project" value="UniProtKB-SubCell"/>
</dbReference>
<feature type="region of interest" description="Disordered" evidence="3">
    <location>
        <begin position="124"/>
        <end position="168"/>
    </location>
</feature>
<evidence type="ECO:0000256" key="3">
    <source>
        <dbReference type="SAM" id="MobiDB-lite"/>
    </source>
</evidence>
<dbReference type="PANTHER" id="PTHR15074">
    <property type="entry name" value="METHYL-CPG-BINDING PROTEIN"/>
    <property type="match status" value="1"/>
</dbReference>
<dbReference type="Pfam" id="PF00730">
    <property type="entry name" value="HhH-GPD"/>
    <property type="match status" value="1"/>
</dbReference>
<accession>A0A7I8KWU7</accession>
<dbReference type="SUPFAM" id="SSF48150">
    <property type="entry name" value="DNA-glycosylase"/>
    <property type="match status" value="1"/>
</dbReference>
<name>A0A7I8KWU7_SPIIN</name>
<sequence>MTEGQPVACTSPAAEDELLRQQHQGFVSSGVSGNPRIQPRGKSGRWSYESSPLCLRRNEEGRPYFPSRFSRCHSSVSTGCKVEHIELREQEGGDGSNVIVTTAKRKKKGESVKDDRCCLAAVAEDDENRRNQVNGSSKTKKRSRRSTSQPSEKDKIKGDKRKRSRERKVVVVSPYFASSAEQQTPEGKAGVRSLVEVVVQRRTRRKRTRKATEEDAEVQTSIDRHSSHLKPEDAERRKKKKKKKKEKRDSSQLTAAERMADAYKRVPDENLWVPPFSDHELLQEFHFFDHWRVLVICMLLNRTTGQKVRKVLPRLFLLCPDAEATIKVPEEEIEELIRPLGLQNKRSKMINRMSEEYLSSDWTHVTQLHGIGKYAADAYAIFCSGRWKDVKPNDHKLVDYWRFLMDDKDARQSIIVQKPAIC</sequence>
<evidence type="ECO:0000259" key="4">
    <source>
        <dbReference type="Pfam" id="PF00730"/>
    </source>
</evidence>
<dbReference type="AlphaFoldDB" id="A0A7I8KWU7"/>
<comment type="subcellular location">
    <subcellularLocation>
        <location evidence="1">Nucleus</location>
    </subcellularLocation>
</comment>
<feature type="region of interest" description="Disordered" evidence="3">
    <location>
        <begin position="202"/>
        <end position="256"/>
    </location>
</feature>